<dbReference type="Gene3D" id="1.10.238.10">
    <property type="entry name" value="EF-hand"/>
    <property type="match status" value="1"/>
</dbReference>
<feature type="transmembrane region" description="Helical" evidence="10">
    <location>
        <begin position="203"/>
        <end position="220"/>
    </location>
</feature>
<keyword evidence="8 10" id="KW-0472">Membrane</keyword>
<evidence type="ECO:0000259" key="12">
    <source>
        <dbReference type="PROSITE" id="PS50222"/>
    </source>
</evidence>
<dbReference type="GO" id="GO:0015369">
    <property type="term" value="F:calcium:proton antiporter activity"/>
    <property type="evidence" value="ECO:0007669"/>
    <property type="project" value="TreeGrafter"/>
</dbReference>
<dbReference type="PANTHER" id="PTHR31503:SF80">
    <property type="entry name" value="EF-HAND DOMAIN-CONTAINING PROTEIN"/>
    <property type="match status" value="1"/>
</dbReference>
<dbReference type="GO" id="GO:0006874">
    <property type="term" value="P:intracellular calcium ion homeostasis"/>
    <property type="evidence" value="ECO:0007669"/>
    <property type="project" value="TreeGrafter"/>
</dbReference>
<feature type="transmembrane region" description="Helical" evidence="10">
    <location>
        <begin position="440"/>
        <end position="460"/>
    </location>
</feature>
<comment type="subcellular location">
    <subcellularLocation>
        <location evidence="1">Endomembrane system</location>
        <topology evidence="1">Multi-pass membrane protein</topology>
    </subcellularLocation>
</comment>
<organism evidence="13 14">
    <name type="scientific">Dorcoceras hygrometricum</name>
    <dbReference type="NCBI Taxonomy" id="472368"/>
    <lineage>
        <taxon>Eukaryota</taxon>
        <taxon>Viridiplantae</taxon>
        <taxon>Streptophyta</taxon>
        <taxon>Embryophyta</taxon>
        <taxon>Tracheophyta</taxon>
        <taxon>Spermatophyta</taxon>
        <taxon>Magnoliopsida</taxon>
        <taxon>eudicotyledons</taxon>
        <taxon>Gunneridae</taxon>
        <taxon>Pentapetalae</taxon>
        <taxon>asterids</taxon>
        <taxon>lamiids</taxon>
        <taxon>Lamiales</taxon>
        <taxon>Gesneriaceae</taxon>
        <taxon>Didymocarpoideae</taxon>
        <taxon>Trichosporeae</taxon>
        <taxon>Loxocarpinae</taxon>
        <taxon>Dorcoceras</taxon>
    </lineage>
</organism>
<feature type="transmembrane region" description="Helical" evidence="10">
    <location>
        <begin position="108"/>
        <end position="128"/>
    </location>
</feature>
<feature type="transmembrane region" description="Helical" evidence="10">
    <location>
        <begin position="73"/>
        <end position="96"/>
    </location>
</feature>
<evidence type="ECO:0000256" key="10">
    <source>
        <dbReference type="SAM" id="Phobius"/>
    </source>
</evidence>
<dbReference type="SMART" id="SM00054">
    <property type="entry name" value="EFh"/>
    <property type="match status" value="2"/>
</dbReference>
<feature type="transmembrane region" description="Helical" evidence="10">
    <location>
        <begin position="508"/>
        <end position="529"/>
    </location>
</feature>
<evidence type="ECO:0000256" key="5">
    <source>
        <dbReference type="ARBA" id="ARBA00022837"/>
    </source>
</evidence>
<dbReference type="Pfam" id="PF01699">
    <property type="entry name" value="Na_Ca_ex"/>
    <property type="match status" value="1"/>
</dbReference>
<evidence type="ECO:0000313" key="14">
    <source>
        <dbReference type="Proteomes" id="UP000250235"/>
    </source>
</evidence>
<dbReference type="InterPro" id="IPR018247">
    <property type="entry name" value="EF_Hand_1_Ca_BS"/>
</dbReference>
<evidence type="ECO:0000256" key="4">
    <source>
        <dbReference type="ARBA" id="ARBA00022692"/>
    </source>
</evidence>
<evidence type="ECO:0000256" key="8">
    <source>
        <dbReference type="ARBA" id="ARBA00023136"/>
    </source>
</evidence>
<dbReference type="OrthoDB" id="26525at2759"/>
<protein>
    <recommendedName>
        <fullName evidence="12">EF-hand domain-containing protein</fullName>
    </recommendedName>
</protein>
<dbReference type="SUPFAM" id="SSF47473">
    <property type="entry name" value="EF-hand"/>
    <property type="match status" value="1"/>
</dbReference>
<name>A0A2Z7D257_9LAMI</name>
<evidence type="ECO:0000256" key="11">
    <source>
        <dbReference type="SAM" id="SignalP"/>
    </source>
</evidence>
<feature type="compositionally biased region" description="Polar residues" evidence="9">
    <location>
        <begin position="377"/>
        <end position="398"/>
    </location>
</feature>
<dbReference type="EMBL" id="KQ992022">
    <property type="protein sequence ID" value="KZV51104.1"/>
    <property type="molecule type" value="Genomic_DNA"/>
</dbReference>
<feature type="domain" description="EF-hand" evidence="12">
    <location>
        <begin position="326"/>
        <end position="361"/>
    </location>
</feature>
<dbReference type="PROSITE" id="PS50222">
    <property type="entry name" value="EF_HAND_2"/>
    <property type="match status" value="2"/>
</dbReference>
<gene>
    <name evidence="13" type="ORF">F511_01896</name>
</gene>
<evidence type="ECO:0000313" key="13">
    <source>
        <dbReference type="EMBL" id="KZV51104.1"/>
    </source>
</evidence>
<dbReference type="InterPro" id="IPR011992">
    <property type="entry name" value="EF-hand-dom_pair"/>
</dbReference>
<dbReference type="Proteomes" id="UP000250235">
    <property type="component" value="Unassembled WGS sequence"/>
</dbReference>
<feature type="transmembrane region" description="Helical" evidence="10">
    <location>
        <begin position="232"/>
        <end position="251"/>
    </location>
</feature>
<dbReference type="GO" id="GO:0005509">
    <property type="term" value="F:calcium ion binding"/>
    <property type="evidence" value="ECO:0007669"/>
    <property type="project" value="InterPro"/>
</dbReference>
<reference evidence="13 14" key="1">
    <citation type="journal article" date="2015" name="Proc. Natl. Acad. Sci. U.S.A.">
        <title>The resurrection genome of Boea hygrometrica: A blueprint for survival of dehydration.</title>
        <authorList>
            <person name="Xiao L."/>
            <person name="Yang G."/>
            <person name="Zhang L."/>
            <person name="Yang X."/>
            <person name="Zhao S."/>
            <person name="Ji Z."/>
            <person name="Zhou Q."/>
            <person name="Hu M."/>
            <person name="Wang Y."/>
            <person name="Chen M."/>
            <person name="Xu Y."/>
            <person name="Jin H."/>
            <person name="Xiao X."/>
            <person name="Hu G."/>
            <person name="Bao F."/>
            <person name="Hu Y."/>
            <person name="Wan P."/>
            <person name="Li L."/>
            <person name="Deng X."/>
            <person name="Kuang T."/>
            <person name="Xiang C."/>
            <person name="Zhu J.K."/>
            <person name="Oliver M.J."/>
            <person name="He Y."/>
        </authorList>
    </citation>
    <scope>NUCLEOTIDE SEQUENCE [LARGE SCALE GENOMIC DNA]</scope>
    <source>
        <strain evidence="14">cv. XS01</strain>
    </source>
</reference>
<feature type="transmembrane region" description="Helical" evidence="10">
    <location>
        <begin position="403"/>
        <end position="428"/>
    </location>
</feature>
<feature type="chain" id="PRO_5016415267" description="EF-hand domain-containing protein" evidence="11">
    <location>
        <begin position="26"/>
        <end position="562"/>
    </location>
</feature>
<feature type="transmembrane region" description="Helical" evidence="10">
    <location>
        <begin position="148"/>
        <end position="168"/>
    </location>
</feature>
<feature type="region of interest" description="Disordered" evidence="9">
    <location>
        <begin position="369"/>
        <end position="398"/>
    </location>
</feature>
<keyword evidence="14" id="KW-1185">Reference proteome</keyword>
<evidence type="ECO:0000256" key="6">
    <source>
        <dbReference type="ARBA" id="ARBA00022989"/>
    </source>
</evidence>
<dbReference type="InterPro" id="IPR004713">
    <property type="entry name" value="CaH_exchang"/>
</dbReference>
<dbReference type="InterPro" id="IPR002048">
    <property type="entry name" value="EF_hand_dom"/>
</dbReference>
<feature type="domain" description="EF-hand" evidence="12">
    <location>
        <begin position="285"/>
        <end position="320"/>
    </location>
</feature>
<dbReference type="GO" id="GO:0016020">
    <property type="term" value="C:membrane"/>
    <property type="evidence" value="ECO:0007669"/>
    <property type="project" value="InterPro"/>
</dbReference>
<keyword evidence="11" id="KW-0732">Signal</keyword>
<feature type="transmembrane region" description="Helical" evidence="10">
    <location>
        <begin position="536"/>
        <end position="556"/>
    </location>
</feature>
<evidence type="ECO:0000256" key="9">
    <source>
        <dbReference type="SAM" id="MobiDB-lite"/>
    </source>
</evidence>
<evidence type="ECO:0000256" key="7">
    <source>
        <dbReference type="ARBA" id="ARBA00023065"/>
    </source>
</evidence>
<dbReference type="GO" id="GO:0012505">
    <property type="term" value="C:endomembrane system"/>
    <property type="evidence" value="ECO:0007669"/>
    <property type="project" value="UniProtKB-SubCell"/>
</dbReference>
<accession>A0A2Z7D257</accession>
<evidence type="ECO:0000256" key="3">
    <source>
        <dbReference type="ARBA" id="ARBA00022449"/>
    </source>
</evidence>
<dbReference type="PANTHER" id="PTHR31503">
    <property type="entry name" value="VACUOLAR CALCIUM ION TRANSPORTER"/>
    <property type="match status" value="1"/>
</dbReference>
<feature type="transmembrane region" description="Helical" evidence="10">
    <location>
        <begin position="481"/>
        <end position="502"/>
    </location>
</feature>
<keyword evidence="6 10" id="KW-1133">Transmembrane helix</keyword>
<keyword evidence="4 10" id="KW-0812">Transmembrane</keyword>
<evidence type="ECO:0000256" key="1">
    <source>
        <dbReference type="ARBA" id="ARBA00004127"/>
    </source>
</evidence>
<sequence>MVNNKPFAIISSILLFLLVLQLAQSRSIREELDLVSDGVDSDRKQSSIIEWGLSASAETCEPIYGFLPCSDNAWGLLFLIVVYEILLSIGGQYVAAGSEKFFEIIGPGVFGASLFQFLGTFPQIVIVLESALSGSRDAAQQRATLGMGLVAGTTVMLLTLVWGASVVLGSYDLSVHNTTDDPNGGNEITLTGRGIVTDVETSFTSRIMLISLLPFLILQLQNVFNTSSGRRVIILIALIVTVVLLFGYVNYQIFQPWVQNRRFEYLMSKYAKDKLMQLLTSNGKPDTKKILQLFNRVDKNNSLSVSAAELRVLLLGAKIDDNDDMATDRNIENVLASFDVSGDGLINQAEFVRGMTQFVSNISNQNADSIRKGGGSKSQNTSQTQKGHLSNASSLSPTTSNSWLTILNATFLLTLGIFMLCVLGEPLIKSVLGFAQAVNLSSFSISYLAIPFALNYGVAFQSITSARQKTQKSISLTLSSLYGGVFMNNIIGLIVFLTPVYARDLMSNVSAEVLVVLIICIVMTLLTCFRTKYPVWVGYLVLLLYPISLASVYVLTNVLGWP</sequence>
<keyword evidence="5" id="KW-0106">Calcium</keyword>
<dbReference type="InterPro" id="IPR004837">
    <property type="entry name" value="NaCa_Exmemb"/>
</dbReference>
<proteinExistence type="predicted"/>
<keyword evidence="7" id="KW-0406">Ion transport</keyword>
<feature type="signal peptide" evidence="11">
    <location>
        <begin position="1"/>
        <end position="25"/>
    </location>
</feature>
<evidence type="ECO:0000256" key="2">
    <source>
        <dbReference type="ARBA" id="ARBA00022448"/>
    </source>
</evidence>
<keyword evidence="2" id="KW-0813">Transport</keyword>
<dbReference type="CDD" id="cd00051">
    <property type="entry name" value="EFh"/>
    <property type="match status" value="1"/>
</dbReference>
<dbReference type="AlphaFoldDB" id="A0A2Z7D257"/>
<keyword evidence="3" id="KW-0050">Antiport</keyword>
<dbReference type="PROSITE" id="PS00018">
    <property type="entry name" value="EF_HAND_1"/>
    <property type="match status" value="1"/>
</dbReference>